<dbReference type="SUPFAM" id="SSF48452">
    <property type="entry name" value="TPR-like"/>
    <property type="match status" value="1"/>
</dbReference>
<dbReference type="InterPro" id="IPR004027">
    <property type="entry name" value="SEC_C_motif"/>
</dbReference>
<dbReference type="SUPFAM" id="SSF103642">
    <property type="entry name" value="Sec-C motif"/>
    <property type="match status" value="1"/>
</dbReference>
<evidence type="ECO:0008006" key="3">
    <source>
        <dbReference type="Google" id="ProtNLM"/>
    </source>
</evidence>
<dbReference type="Pfam" id="PF06685">
    <property type="entry name" value="DUF1186"/>
    <property type="match status" value="1"/>
</dbReference>
<dbReference type="RefSeq" id="WP_318350991.1">
    <property type="nucleotide sequence ID" value="NZ_AP018694.1"/>
</dbReference>
<name>A0A5K7S981_9BACT</name>
<protein>
    <recommendedName>
        <fullName evidence="3">Protein export cytoplasm protein SecA ATPase RNA helicase</fullName>
    </recommendedName>
</protein>
<gene>
    <name evidence="1" type="ORF">AQPE_2215</name>
</gene>
<dbReference type="EMBL" id="AP018694">
    <property type="protein sequence ID" value="BBE18055.1"/>
    <property type="molecule type" value="Genomic_DNA"/>
</dbReference>
<dbReference type="InterPro" id="IPR011990">
    <property type="entry name" value="TPR-like_helical_dom_sf"/>
</dbReference>
<dbReference type="Proteomes" id="UP001193389">
    <property type="component" value="Chromosome"/>
</dbReference>
<proteinExistence type="predicted"/>
<accession>A0A5K7S981</accession>
<keyword evidence="2" id="KW-1185">Reference proteome</keyword>
<dbReference type="Gene3D" id="3.10.450.50">
    <property type="match status" value="1"/>
</dbReference>
<dbReference type="InterPro" id="IPR010602">
    <property type="entry name" value="DUF1186"/>
</dbReference>
<dbReference type="Pfam" id="PF02810">
    <property type="entry name" value="SEC-C"/>
    <property type="match status" value="1"/>
</dbReference>
<sequence length="525" mass="61567">MSSIITVDGYNLTDDPDFLDRQNHMTTYLKDQIKDLYFDIHKGNKSVIPLILKLIQKFPQNPQLKNCLSIAYNNIGEIEKCEEVNRWVMKEHPDYLFGVLNIAATYFHRNELDKIKSLLGEKMELKDLYPNRDIFYVGEFTSFTKFAIQYFFETGNLEDAESRLNLLDKLFPDHQDTKSAKDWFHFRLLEKGIRGLNPENAKNVITKQSTFAEEQTRENPVFIHPEIYCLYEFDLSIPHIFIENILALPRPSVIADLELVLNDSISRYRYFEELLETDGIGEDRLSFPIHAILLLAELKAKESLGLILKFLSFENDFLVFWLGDHKTETIYEPIYYLGESQLDQLKAFMFKPNVDTYVKTSVLTAVQQIYFYQPHRKNEIIHWYDDVIDFFIENAANQNLNSSELLAFIVSDITEIREKRLLPDIERMFRMTYVCEGICGPIQKVRTEFEKEGNNQESKQDLLDIFNRYLGFIGTFLPKKKKQEKNKIDFPLDHNAEMYTKTGQDDPCICGSGKKFKDCCMDRLN</sequence>
<evidence type="ECO:0000313" key="1">
    <source>
        <dbReference type="EMBL" id="BBE18055.1"/>
    </source>
</evidence>
<evidence type="ECO:0000313" key="2">
    <source>
        <dbReference type="Proteomes" id="UP001193389"/>
    </source>
</evidence>
<organism evidence="1 2">
    <name type="scientific">Aquipluma nitroreducens</name>
    <dbReference type="NCBI Taxonomy" id="2010828"/>
    <lineage>
        <taxon>Bacteria</taxon>
        <taxon>Pseudomonadati</taxon>
        <taxon>Bacteroidota</taxon>
        <taxon>Bacteroidia</taxon>
        <taxon>Marinilabiliales</taxon>
        <taxon>Prolixibacteraceae</taxon>
        <taxon>Aquipluma</taxon>
    </lineage>
</organism>
<reference evidence="1" key="1">
    <citation type="journal article" date="2020" name="Int. J. Syst. Evol. Microbiol.">
        <title>Aquipluma nitroreducens gen. nov. sp. nov., a novel facultatively anaerobic bacterium isolated from a freshwater lake.</title>
        <authorList>
            <person name="Watanabe M."/>
            <person name="Kojima H."/>
            <person name="Fukui M."/>
        </authorList>
    </citation>
    <scope>NUCLEOTIDE SEQUENCE</scope>
    <source>
        <strain evidence="1">MeG22</strain>
    </source>
</reference>
<dbReference type="KEGG" id="anf:AQPE_2215"/>
<dbReference type="AlphaFoldDB" id="A0A5K7S981"/>
<dbReference type="Gene3D" id="1.25.40.10">
    <property type="entry name" value="Tetratricopeptide repeat domain"/>
    <property type="match status" value="1"/>
</dbReference>